<keyword evidence="4" id="KW-1185">Reference proteome</keyword>
<sequence>MSKRWRRLTDNEIKMAKLIFADSIDYARVKIYQGIPCLPTMQVAVSPNGNIYFPRNNCPDDFALASKSHQIWMIHELTHVWQYQQGFKTWLGGLFLFVSGGYRRRRAYLYPNLSDIYHFGMLNMEQQADLLAHYYASCYLKGNIYNAQNQTFQKILKSFIDDPCQKEWLPQCRFYRKNKRT</sequence>
<organism evidence="1 3">
    <name type="scientific">Morococcus cerebrosus</name>
    <dbReference type="NCBI Taxonomy" id="1056807"/>
    <lineage>
        <taxon>Bacteria</taxon>
        <taxon>Pseudomonadati</taxon>
        <taxon>Pseudomonadota</taxon>
        <taxon>Betaproteobacteria</taxon>
        <taxon>Neisseriales</taxon>
        <taxon>Neisseriaceae</taxon>
        <taxon>Morococcus</taxon>
    </lineage>
</organism>
<evidence type="ECO:0000313" key="2">
    <source>
        <dbReference type="EMBL" id="UNV86428.1"/>
    </source>
</evidence>
<dbReference type="AlphaFoldDB" id="A0A0C1EDG9"/>
<dbReference type="RefSeq" id="WP_039408517.1">
    <property type="nucleotide sequence ID" value="NZ_CP094242.1"/>
</dbReference>
<proteinExistence type="predicted"/>
<accession>A0A0C1EDG9</accession>
<reference evidence="1 3" key="1">
    <citation type="submission" date="2014-12" db="EMBL/GenBank/DDBJ databases">
        <title>Genome sequence of Morococcus cerebrosus.</title>
        <authorList>
            <person name="Shin S.-K."/>
            <person name="Yi H."/>
        </authorList>
    </citation>
    <scope>NUCLEOTIDE SEQUENCE [LARGE SCALE GENOMIC DNA]</scope>
    <source>
        <strain evidence="1 3">CIP 81.93</strain>
    </source>
</reference>
<dbReference type="PATRIC" id="fig|1056807.3.peg.1679"/>
<dbReference type="EMBL" id="JUFZ01000082">
    <property type="protein sequence ID" value="KIC06848.1"/>
    <property type="molecule type" value="Genomic_DNA"/>
</dbReference>
<evidence type="ECO:0000313" key="3">
    <source>
        <dbReference type="Proteomes" id="UP000031390"/>
    </source>
</evidence>
<evidence type="ECO:0000313" key="4">
    <source>
        <dbReference type="Proteomes" id="UP000829504"/>
    </source>
</evidence>
<reference evidence="2 4" key="2">
    <citation type="submission" date="2022-03" db="EMBL/GenBank/DDBJ databases">
        <title>Genome sequencing of Morococcus cerebrosus.</title>
        <authorList>
            <person name="Baek M.-G."/>
            <person name="Yi H."/>
        </authorList>
    </citation>
    <scope>NUCLEOTIDE SEQUENCE [LARGE SCALE GENOMIC DNA]</scope>
    <source>
        <strain evidence="2 4">CIP 81.93</strain>
    </source>
</reference>
<evidence type="ECO:0000313" key="1">
    <source>
        <dbReference type="EMBL" id="KIC06848.1"/>
    </source>
</evidence>
<dbReference type="Proteomes" id="UP000829504">
    <property type="component" value="Chromosome"/>
</dbReference>
<protein>
    <submittedName>
        <fullName evidence="1">Type IV secretion protein Rhs</fullName>
    </submittedName>
</protein>
<name>A0A0C1EDG9_9NEIS</name>
<gene>
    <name evidence="1" type="ORF">MCC93_17530</name>
    <name evidence="2" type="ORF">MON37_06880</name>
</gene>
<dbReference type="Proteomes" id="UP000031390">
    <property type="component" value="Unassembled WGS sequence"/>
</dbReference>
<dbReference type="EMBL" id="CP094242">
    <property type="protein sequence ID" value="UNV86428.1"/>
    <property type="molecule type" value="Genomic_DNA"/>
</dbReference>